<feature type="region of interest" description="Disordered" evidence="14">
    <location>
        <begin position="1"/>
        <end position="63"/>
    </location>
</feature>
<organism evidence="16 17">
    <name type="scientific">Pythium insidiosum</name>
    <name type="common">Pythiosis disease agent</name>
    <dbReference type="NCBI Taxonomy" id="114742"/>
    <lineage>
        <taxon>Eukaryota</taxon>
        <taxon>Sar</taxon>
        <taxon>Stramenopiles</taxon>
        <taxon>Oomycota</taxon>
        <taxon>Peronosporomycetes</taxon>
        <taxon>Pythiales</taxon>
        <taxon>Pythiaceae</taxon>
        <taxon>Pythium</taxon>
    </lineage>
</organism>
<feature type="compositionally biased region" description="Low complexity" evidence="14">
    <location>
        <begin position="40"/>
        <end position="57"/>
    </location>
</feature>
<evidence type="ECO:0000256" key="11">
    <source>
        <dbReference type="ARBA" id="ARBA00023242"/>
    </source>
</evidence>
<dbReference type="AlphaFoldDB" id="A0AAD5Q8A5"/>
<dbReference type="Pfam" id="PF06325">
    <property type="entry name" value="PrmA"/>
    <property type="match status" value="1"/>
</dbReference>
<dbReference type="Proteomes" id="UP001209570">
    <property type="component" value="Unassembled WGS sequence"/>
</dbReference>
<dbReference type="GO" id="GO:0005634">
    <property type="term" value="C:nucleus"/>
    <property type="evidence" value="ECO:0007669"/>
    <property type="project" value="UniProtKB-SubCell"/>
</dbReference>
<dbReference type="GO" id="GO:0005737">
    <property type="term" value="C:cytoplasm"/>
    <property type="evidence" value="ECO:0007669"/>
    <property type="project" value="UniProtKB-SubCell"/>
</dbReference>
<evidence type="ECO:0000256" key="13">
    <source>
        <dbReference type="PROSITE-ProRule" id="PRU01015"/>
    </source>
</evidence>
<accession>A0AAD5Q8A5</accession>
<feature type="compositionally biased region" description="Basic and acidic residues" evidence="14">
    <location>
        <begin position="16"/>
        <end position="25"/>
    </location>
</feature>
<dbReference type="SUPFAM" id="SSF53335">
    <property type="entry name" value="S-adenosyl-L-methionine-dependent methyltransferases"/>
    <property type="match status" value="1"/>
</dbReference>
<evidence type="ECO:0000256" key="5">
    <source>
        <dbReference type="ARBA" id="ARBA00022603"/>
    </source>
</evidence>
<dbReference type="EC" id="2.1.1.319" evidence="3"/>
<dbReference type="PANTHER" id="PTHR11006">
    <property type="entry name" value="PROTEIN ARGININE N-METHYLTRANSFERASE"/>
    <property type="match status" value="1"/>
</dbReference>
<dbReference type="Gene3D" id="2.70.160.11">
    <property type="entry name" value="Hnrnp arginine n-methyltransferase1"/>
    <property type="match status" value="1"/>
</dbReference>
<keyword evidence="6 13" id="KW-0808">Transferase</keyword>
<evidence type="ECO:0000256" key="14">
    <source>
        <dbReference type="SAM" id="MobiDB-lite"/>
    </source>
</evidence>
<gene>
    <name evidence="16" type="ORF">P43SY_003948</name>
</gene>
<evidence type="ECO:0000259" key="15">
    <source>
        <dbReference type="Pfam" id="PF22528"/>
    </source>
</evidence>
<keyword evidence="17" id="KW-1185">Reference proteome</keyword>
<keyword evidence="11" id="KW-0539">Nucleus</keyword>
<evidence type="ECO:0000256" key="2">
    <source>
        <dbReference type="ARBA" id="ARBA00004496"/>
    </source>
</evidence>
<dbReference type="InterPro" id="IPR029063">
    <property type="entry name" value="SAM-dependent_MTases_sf"/>
</dbReference>
<evidence type="ECO:0000313" key="16">
    <source>
        <dbReference type="EMBL" id="KAJ0400093.1"/>
    </source>
</evidence>
<evidence type="ECO:0000256" key="1">
    <source>
        <dbReference type="ARBA" id="ARBA00004123"/>
    </source>
</evidence>
<keyword evidence="8" id="KW-0156">Chromatin regulator</keyword>
<keyword evidence="9" id="KW-0805">Transcription regulation</keyword>
<evidence type="ECO:0000256" key="8">
    <source>
        <dbReference type="ARBA" id="ARBA00022853"/>
    </source>
</evidence>
<keyword evidence="10" id="KW-0804">Transcription</keyword>
<proteinExistence type="predicted"/>
<keyword evidence="4" id="KW-0963">Cytoplasm</keyword>
<dbReference type="InterPro" id="IPR055135">
    <property type="entry name" value="PRMT_dom"/>
</dbReference>
<evidence type="ECO:0000256" key="12">
    <source>
        <dbReference type="ARBA" id="ARBA00049086"/>
    </source>
</evidence>
<comment type="caution">
    <text evidence="16">The sequence shown here is derived from an EMBL/GenBank/DDBJ whole genome shotgun (WGS) entry which is preliminary data.</text>
</comment>
<evidence type="ECO:0000256" key="4">
    <source>
        <dbReference type="ARBA" id="ARBA00022490"/>
    </source>
</evidence>
<feature type="domain" description="Protein arginine N-methyltransferase" evidence="15">
    <location>
        <begin position="212"/>
        <end position="375"/>
    </location>
</feature>
<evidence type="ECO:0000256" key="10">
    <source>
        <dbReference type="ARBA" id="ARBA00023163"/>
    </source>
</evidence>
<dbReference type="CDD" id="cd02440">
    <property type="entry name" value="AdoMet_MTases"/>
    <property type="match status" value="1"/>
</dbReference>
<dbReference type="InterPro" id="IPR025799">
    <property type="entry name" value="Arg_MeTrfase"/>
</dbReference>
<comment type="catalytic activity">
    <reaction evidence="12">
        <text>L-arginyl-[protein] + 2 S-adenosyl-L-methionine = N(omega),N(omega)-dimethyl-L-arginyl-[protein] + 2 S-adenosyl-L-homocysteine + 2 H(+)</text>
        <dbReference type="Rhea" id="RHEA:48096"/>
        <dbReference type="Rhea" id="RHEA-COMP:10532"/>
        <dbReference type="Rhea" id="RHEA-COMP:11991"/>
        <dbReference type="ChEBI" id="CHEBI:15378"/>
        <dbReference type="ChEBI" id="CHEBI:29965"/>
        <dbReference type="ChEBI" id="CHEBI:57856"/>
        <dbReference type="ChEBI" id="CHEBI:59789"/>
        <dbReference type="ChEBI" id="CHEBI:61897"/>
        <dbReference type="EC" id="2.1.1.319"/>
    </reaction>
</comment>
<reference evidence="16" key="1">
    <citation type="submission" date="2021-12" db="EMBL/GenBank/DDBJ databases">
        <title>Prjna785345.</title>
        <authorList>
            <person name="Rujirawat T."/>
            <person name="Krajaejun T."/>
        </authorList>
    </citation>
    <scope>NUCLEOTIDE SEQUENCE</scope>
    <source>
        <strain evidence="16">Pi057C3</strain>
    </source>
</reference>
<keyword evidence="7 13" id="KW-0949">S-adenosyl-L-methionine</keyword>
<dbReference type="GO" id="GO:0032259">
    <property type="term" value="P:methylation"/>
    <property type="evidence" value="ECO:0007669"/>
    <property type="project" value="UniProtKB-KW"/>
</dbReference>
<dbReference type="GO" id="GO:0070611">
    <property type="term" value="F:histone H3R2 methyltransferase activity"/>
    <property type="evidence" value="ECO:0007669"/>
    <property type="project" value="TreeGrafter"/>
</dbReference>
<sequence length="421" mass="47192">MGGDDDAVPMAVTSPTHEEETREWTKFGIKQEQLSRKLSTDSAGGSSSAKAPAQAAATDEDDEDNPFSQYYGMLLHQQNMLQDHVRTSTYERAMLENRSDFEGKVVLDVGTGSGILAYFAVKAGARHVYAVELSDMAYCARELLRANGLSDRITVIKGKMESVELPEPVDVVVSEPMGFFLVHERMLETYVNAGKRWRRADSPGFKMFPSVGTMFVAPFSDESIFREQMGKVAFWEQRNFYGLDLRVMREKAIENHFSQPVVGYFPPEMLLCSQTQTHEIDFASVTTEELNMFDMPFSFVIERTAILHGLACWFTVDFLGSTARVVLSTGPDQPGTHWYQCRLLLPNPIAVNATQTVTGNLHFVANKKFSYDIDMEAVHLEGHPTISSRNHIRLHDQMYHYLYSPSQQGSHGPHGSAGSAY</sequence>
<dbReference type="EMBL" id="JAKCXM010000163">
    <property type="protein sequence ID" value="KAJ0400093.1"/>
    <property type="molecule type" value="Genomic_DNA"/>
</dbReference>
<protein>
    <recommendedName>
        <fullName evidence="3">type I protein arginine methyltransferase</fullName>
        <ecNumber evidence="3">2.1.1.319</ecNumber>
    </recommendedName>
</protein>
<evidence type="ECO:0000256" key="7">
    <source>
        <dbReference type="ARBA" id="ARBA00022691"/>
    </source>
</evidence>
<dbReference type="PANTHER" id="PTHR11006:SF10">
    <property type="entry name" value="HISTONE-ARGININE METHYLTRANSFERASE CARMER-RELATED"/>
    <property type="match status" value="1"/>
</dbReference>
<keyword evidence="5 13" id="KW-0489">Methyltransferase</keyword>
<dbReference type="Pfam" id="PF22528">
    <property type="entry name" value="PRMT_C"/>
    <property type="match status" value="1"/>
</dbReference>
<evidence type="ECO:0000313" key="17">
    <source>
        <dbReference type="Proteomes" id="UP001209570"/>
    </source>
</evidence>
<evidence type="ECO:0000256" key="6">
    <source>
        <dbReference type="ARBA" id="ARBA00022679"/>
    </source>
</evidence>
<name>A0AAD5Q8A5_PYTIN</name>
<dbReference type="GO" id="GO:0035242">
    <property type="term" value="F:protein-arginine omega-N asymmetric methyltransferase activity"/>
    <property type="evidence" value="ECO:0007669"/>
    <property type="project" value="UniProtKB-EC"/>
</dbReference>
<evidence type="ECO:0000256" key="9">
    <source>
        <dbReference type="ARBA" id="ARBA00023015"/>
    </source>
</evidence>
<evidence type="ECO:0000256" key="3">
    <source>
        <dbReference type="ARBA" id="ARBA00011925"/>
    </source>
</evidence>
<dbReference type="PROSITE" id="PS51678">
    <property type="entry name" value="SAM_MT_PRMT"/>
    <property type="match status" value="1"/>
</dbReference>
<comment type="subcellular location">
    <subcellularLocation>
        <location evidence="2">Cytoplasm</location>
    </subcellularLocation>
    <subcellularLocation>
        <location evidence="1">Nucleus</location>
    </subcellularLocation>
</comment>
<dbReference type="Gene3D" id="3.40.50.150">
    <property type="entry name" value="Vaccinia Virus protein VP39"/>
    <property type="match status" value="1"/>
</dbReference>